<comment type="caution">
    <text evidence="2">The sequence shown here is derived from an EMBL/GenBank/DDBJ whole genome shotgun (WGS) entry which is preliminary data.</text>
</comment>
<gene>
    <name evidence="2" type="ORF">FYJ45_05975</name>
</gene>
<sequence length="397" mass="43653">MRGKKKVSLAMAAILAASLLAGCGAKEDGGDGAQQPDQSYSLYIGNAWTATMFDAGNKDVVLQELEKKTGISLDVELVKSSDVNSEINVMLASGDLPDLIVADGETRTQMIRDGYVIALDDLIEKCAPDMKKNLGFVFPEWRERDGSMYGVGCFVWNDPRYALNLTINTVQIRYDMLKELGYDKLDREEPMQSFITVDEYMGLLAQVKEKYPEVYPALLSTEQAIEVLLKAKGLQCVRLPDSTYNVYEDGKAVSVFGSKYMPEIITFLNEFCRDGYAPDGVTAFKEEENQALLAQGKVFSTLSSVSGLDAANAALAAENDETRFVYFYLVESEEIKNVLINGYAAAEGPNLMITKDCKDPEGVMKFLNYCATEEGSTIIGAGVEGVTYTTPHRVIVQ</sequence>
<dbReference type="PROSITE" id="PS51257">
    <property type="entry name" value="PROKAR_LIPOPROTEIN"/>
    <property type="match status" value="1"/>
</dbReference>
<proteinExistence type="predicted"/>
<dbReference type="EMBL" id="VUMI01000007">
    <property type="protein sequence ID" value="MSS87888.1"/>
    <property type="molecule type" value="Genomic_DNA"/>
</dbReference>
<name>A0A6N7WEH5_9FIRM</name>
<keyword evidence="1" id="KW-0732">Signal</keyword>
<organism evidence="2 3">
    <name type="scientific">Eisenbergiella porci</name>
    <dbReference type="NCBI Taxonomy" id="2652274"/>
    <lineage>
        <taxon>Bacteria</taxon>
        <taxon>Bacillati</taxon>
        <taxon>Bacillota</taxon>
        <taxon>Clostridia</taxon>
        <taxon>Lachnospirales</taxon>
        <taxon>Lachnospiraceae</taxon>
        <taxon>Eisenbergiella</taxon>
    </lineage>
</organism>
<evidence type="ECO:0000313" key="3">
    <source>
        <dbReference type="Proteomes" id="UP000436047"/>
    </source>
</evidence>
<dbReference type="Pfam" id="PF13416">
    <property type="entry name" value="SBP_bac_8"/>
    <property type="match status" value="1"/>
</dbReference>
<feature type="signal peptide" evidence="1">
    <location>
        <begin position="1"/>
        <end position="21"/>
    </location>
</feature>
<protein>
    <submittedName>
        <fullName evidence="2">Extracellular solute-binding protein</fullName>
    </submittedName>
</protein>
<dbReference type="Proteomes" id="UP000436047">
    <property type="component" value="Unassembled WGS sequence"/>
</dbReference>
<dbReference type="InterPro" id="IPR006059">
    <property type="entry name" value="SBP"/>
</dbReference>
<feature type="chain" id="PRO_5038504165" evidence="1">
    <location>
        <begin position="22"/>
        <end position="397"/>
    </location>
</feature>
<accession>A0A6N7WEH5</accession>
<dbReference type="AlphaFoldDB" id="A0A6N7WEH5"/>
<dbReference type="PANTHER" id="PTHR43649:SF12">
    <property type="entry name" value="DIACETYLCHITOBIOSE BINDING PROTEIN DASA"/>
    <property type="match status" value="1"/>
</dbReference>
<evidence type="ECO:0000256" key="1">
    <source>
        <dbReference type="SAM" id="SignalP"/>
    </source>
</evidence>
<dbReference type="SUPFAM" id="SSF53850">
    <property type="entry name" value="Periplasmic binding protein-like II"/>
    <property type="match status" value="1"/>
</dbReference>
<dbReference type="PANTHER" id="PTHR43649">
    <property type="entry name" value="ARABINOSE-BINDING PROTEIN-RELATED"/>
    <property type="match status" value="1"/>
</dbReference>
<dbReference type="RefSeq" id="WP_154463881.1">
    <property type="nucleotide sequence ID" value="NZ_VUMI01000007.1"/>
</dbReference>
<reference evidence="2 3" key="1">
    <citation type="submission" date="2019-08" db="EMBL/GenBank/DDBJ databases">
        <title>In-depth cultivation of the pig gut microbiome towards novel bacterial diversity and tailored functional studies.</title>
        <authorList>
            <person name="Wylensek D."/>
            <person name="Hitch T.C.A."/>
            <person name="Clavel T."/>
        </authorList>
    </citation>
    <scope>NUCLEOTIDE SEQUENCE [LARGE SCALE GENOMIC DNA]</scope>
    <source>
        <strain evidence="2 3">WCA-389-WT-23B</strain>
    </source>
</reference>
<dbReference type="GeneID" id="86052619"/>
<keyword evidence="3" id="KW-1185">Reference proteome</keyword>
<evidence type="ECO:0000313" key="2">
    <source>
        <dbReference type="EMBL" id="MSS87888.1"/>
    </source>
</evidence>
<dbReference type="InterPro" id="IPR050490">
    <property type="entry name" value="Bact_solute-bd_prot1"/>
</dbReference>
<dbReference type="Gene3D" id="3.40.190.10">
    <property type="entry name" value="Periplasmic binding protein-like II"/>
    <property type="match status" value="2"/>
</dbReference>